<dbReference type="SUPFAM" id="SSF51126">
    <property type="entry name" value="Pectin lyase-like"/>
    <property type="match status" value="1"/>
</dbReference>
<keyword evidence="2" id="KW-1185">Reference proteome</keyword>
<dbReference type="WBParaSite" id="nRc.2.0.1.t01990-RA">
    <property type="protein sequence ID" value="nRc.2.0.1.t01990-RA"/>
    <property type="gene ID" value="nRc.2.0.1.g01990"/>
</dbReference>
<accession>A0A915HKK0</accession>
<protein>
    <submittedName>
        <fullName evidence="3">Uncharacterized protein</fullName>
    </submittedName>
</protein>
<organism evidence="2 3">
    <name type="scientific">Romanomermis culicivorax</name>
    <name type="common">Nematode worm</name>
    <dbReference type="NCBI Taxonomy" id="13658"/>
    <lineage>
        <taxon>Eukaryota</taxon>
        <taxon>Metazoa</taxon>
        <taxon>Ecdysozoa</taxon>
        <taxon>Nematoda</taxon>
        <taxon>Enoplea</taxon>
        <taxon>Dorylaimia</taxon>
        <taxon>Mermithida</taxon>
        <taxon>Mermithoidea</taxon>
        <taxon>Mermithidae</taxon>
        <taxon>Romanomermis</taxon>
    </lineage>
</organism>
<evidence type="ECO:0000313" key="2">
    <source>
        <dbReference type="Proteomes" id="UP000887565"/>
    </source>
</evidence>
<dbReference type="InterPro" id="IPR011050">
    <property type="entry name" value="Pectin_lyase_fold/virulence"/>
</dbReference>
<evidence type="ECO:0000313" key="3">
    <source>
        <dbReference type="WBParaSite" id="nRc.2.0.1.t01990-RA"/>
    </source>
</evidence>
<feature type="region of interest" description="Disordered" evidence="1">
    <location>
        <begin position="616"/>
        <end position="788"/>
    </location>
</feature>
<reference evidence="3" key="1">
    <citation type="submission" date="2022-11" db="UniProtKB">
        <authorList>
            <consortium name="WormBaseParasite"/>
        </authorList>
    </citation>
    <scope>IDENTIFICATION</scope>
</reference>
<sequence>MQPSTGPGVLSSLYKTQTGNTGTFAIPTIRTIDRYYTNGTSILGDGTIIAGTMQADGSVLFPGEIKLTPDGRADYGRRTIQVTKILDGGLKLFPDKSILYPNDTLLTSDGHLIIPSKADYKPNMPKFSGLVMLYSNGSGILPNSTIIKGVKQPDGSYVFTQYEINVKKNGTAHYLGVASSEGTRLSDNTKKFFDNSFLFPNNSYLLPDGTLIVAKYANATTFEMPAVKGVVELFSNGTMIDQHNRVRQLKRTPHGNFLFEDEQIEVTPKGTAIYDGVRAKGAKLIDGAPNGYKMFEDESILLPNNSLLLDDGIMIVTKYAPSTYPMFIAKRVQYLFSNGTGVMADGSVLRGAAQPDGSFLFGNDIRVQVDGRPMYGGPRASGGKSIDQGYVIFADNSVLFPNNSLLLPDGTLVITSRVPPTVKRVQYLFSNGSGISPDGKIFQGIPGPNGIYLFPEDITLSSDGHASYGGLRATGGERTPGKSYTSFSDNSILFPNNSLLLSDGTLIISIRASVLNNAGGTVVLPPCQLHTPHCKDEIYTTSPLLAGESLEAELFICSCGPNERCSPSTMRPVQFYYSPQYGNQSGRRVAFVCSGEQVLRGVVSNPQPVMQITTLRPASMEPQTQVSAFSSQLSRLVSPPSAGQHEPMNQSSQLNMSQPQGPTFSGQLSMPVSQPGVQQQELMGQSRQLNMSQPQPSAFNGQPASQAFAPQQHPSIVGQQGQSNMPKPQPSAFNGQLSMPVSQPLAGRQQPVDQYRQLNMTQPQPSPFNGQLSMPASQPLTGRQQPVNQSRQLNMTQPQPSAFNGQLSVPVSQSLAGRQQPADQYRQLNMTQPQPLTFNGQLSMPASQPLTGRQQPADQYQQLNMTQPQPLTFNGQSSMLASQQQPLAYMPQPAALSMLKPQSPMQTQGQNFAPPNSQTRYVIQPGPSHPPMPLPTGYRSLGSPHQAPVFLVHHPGDTPSYWNQQPVPFVSKVRVRIYDTSGPVNGQVQRDYGTSDSRQFPVKVSYNGNPLVYG</sequence>
<feature type="compositionally biased region" description="Polar residues" evidence="1">
    <location>
        <begin position="616"/>
        <end position="635"/>
    </location>
</feature>
<feature type="compositionally biased region" description="Polar residues" evidence="1">
    <location>
        <begin position="756"/>
        <end position="788"/>
    </location>
</feature>
<dbReference type="AlphaFoldDB" id="A0A915HKK0"/>
<feature type="region of interest" description="Disordered" evidence="1">
    <location>
        <begin position="834"/>
        <end position="855"/>
    </location>
</feature>
<evidence type="ECO:0000256" key="1">
    <source>
        <dbReference type="SAM" id="MobiDB-lite"/>
    </source>
</evidence>
<dbReference type="Proteomes" id="UP000887565">
    <property type="component" value="Unplaced"/>
</dbReference>
<feature type="compositionally biased region" description="Polar residues" evidence="1">
    <location>
        <begin position="647"/>
        <end position="741"/>
    </location>
</feature>
<proteinExistence type="predicted"/>
<name>A0A915HKK0_ROMCU</name>